<accession>S4PXX7</accession>
<dbReference type="AlphaFoldDB" id="S4PXX7"/>
<protein>
    <submittedName>
        <fullName evidence="1">Uncharacterized protein</fullName>
    </submittedName>
</protein>
<evidence type="ECO:0000313" key="1">
    <source>
        <dbReference type="EMBL" id="JAA88292.1"/>
    </source>
</evidence>
<proteinExistence type="predicted"/>
<reference evidence="1" key="2">
    <citation type="submission" date="2013-05" db="EMBL/GenBank/DDBJ databases">
        <authorList>
            <person name="Carter J.-M."/>
            <person name="Baker S.C."/>
            <person name="Pink R."/>
            <person name="Carter D.R.F."/>
            <person name="Collins A."/>
            <person name="Tomlin J."/>
            <person name="Gibbs M."/>
            <person name="Breuker C.J."/>
        </authorList>
    </citation>
    <scope>NUCLEOTIDE SEQUENCE</scope>
    <source>
        <tissue evidence="1">Ovary</tissue>
    </source>
</reference>
<dbReference type="EMBL" id="GAIX01004268">
    <property type="protein sequence ID" value="JAA88292.1"/>
    <property type="molecule type" value="Transcribed_RNA"/>
</dbReference>
<organism evidence="1">
    <name type="scientific">Pararge aegeria</name>
    <name type="common">speckled wood butterfly</name>
    <dbReference type="NCBI Taxonomy" id="116150"/>
    <lineage>
        <taxon>Eukaryota</taxon>
        <taxon>Metazoa</taxon>
        <taxon>Ecdysozoa</taxon>
        <taxon>Arthropoda</taxon>
        <taxon>Hexapoda</taxon>
        <taxon>Insecta</taxon>
        <taxon>Pterygota</taxon>
        <taxon>Neoptera</taxon>
        <taxon>Endopterygota</taxon>
        <taxon>Lepidoptera</taxon>
        <taxon>Glossata</taxon>
        <taxon>Ditrysia</taxon>
        <taxon>Papilionoidea</taxon>
        <taxon>Nymphalidae</taxon>
        <taxon>Satyrinae</taxon>
        <taxon>Satyrini</taxon>
        <taxon>Parargina</taxon>
        <taxon>Pararge</taxon>
    </lineage>
</organism>
<reference evidence="1" key="1">
    <citation type="journal article" date="2013" name="BMC Genomics">
        <title>Unscrambling butterfly oogenesis.</title>
        <authorList>
            <person name="Carter J.M."/>
            <person name="Baker S.C."/>
            <person name="Pink R."/>
            <person name="Carter D.R."/>
            <person name="Collins A."/>
            <person name="Tomlin J."/>
            <person name="Gibbs M."/>
            <person name="Breuker C.J."/>
        </authorList>
    </citation>
    <scope>NUCLEOTIDE SEQUENCE</scope>
    <source>
        <tissue evidence="1">Ovary</tissue>
    </source>
</reference>
<sequence length="85" mass="9587">MLSINLLVFCDISRIFEDDQTAVPGTSAKTPMLLKIECAIAHSIFKFVVQQTRSSSDFPSLNTNKDCMDLILTMVYCRNQAALRR</sequence>
<name>S4PXX7_9NEOP</name>